<name>A0ABU0L7Q8_9BACL</name>
<keyword evidence="3" id="KW-1185">Reference proteome</keyword>
<dbReference type="EMBL" id="JAUSWA010000069">
    <property type="protein sequence ID" value="MDQ0497313.1"/>
    <property type="molecule type" value="Genomic_DNA"/>
</dbReference>
<dbReference type="Proteomes" id="UP001242811">
    <property type="component" value="Unassembled WGS sequence"/>
</dbReference>
<organism evidence="2 3">
    <name type="scientific">Paenibacillus brasilensis</name>
    <dbReference type="NCBI Taxonomy" id="128574"/>
    <lineage>
        <taxon>Bacteria</taxon>
        <taxon>Bacillati</taxon>
        <taxon>Bacillota</taxon>
        <taxon>Bacilli</taxon>
        <taxon>Bacillales</taxon>
        <taxon>Paenibacillaceae</taxon>
        <taxon>Paenibacillus</taxon>
    </lineage>
</organism>
<protein>
    <recommendedName>
        <fullName evidence="1">DUF7167 domain-containing protein</fullName>
    </recommendedName>
</protein>
<gene>
    <name evidence="2" type="ORF">QOZ95_005532</name>
</gene>
<dbReference type="RefSeq" id="WP_152381900.1">
    <property type="nucleotide sequence ID" value="NZ_CP045298.1"/>
</dbReference>
<evidence type="ECO:0000313" key="3">
    <source>
        <dbReference type="Proteomes" id="UP001242811"/>
    </source>
</evidence>
<reference evidence="2 3" key="1">
    <citation type="submission" date="2023-07" db="EMBL/GenBank/DDBJ databases">
        <title>Genomic Encyclopedia of Type Strains, Phase IV (KMG-IV): sequencing the most valuable type-strain genomes for metagenomic binning, comparative biology and taxonomic classification.</title>
        <authorList>
            <person name="Goeker M."/>
        </authorList>
    </citation>
    <scope>NUCLEOTIDE SEQUENCE [LARGE SCALE GENOMIC DNA]</scope>
    <source>
        <strain evidence="2 3">DSM 14914</strain>
    </source>
</reference>
<comment type="caution">
    <text evidence="2">The sequence shown here is derived from an EMBL/GenBank/DDBJ whole genome shotgun (WGS) entry which is preliminary data.</text>
</comment>
<feature type="domain" description="DUF7167" evidence="1">
    <location>
        <begin position="5"/>
        <end position="54"/>
    </location>
</feature>
<accession>A0ABU0L7Q8</accession>
<evidence type="ECO:0000259" key="1">
    <source>
        <dbReference type="Pfam" id="PF23768"/>
    </source>
</evidence>
<sequence>MLIEWKMSIGYPTACREGEIEIDDEDFEGKTREEIRALIDAEIWEDAAQHVDAYPTNMDEIEEAIKKLTGGGKGE</sequence>
<dbReference type="InterPro" id="IPR055591">
    <property type="entry name" value="DUF7167"/>
</dbReference>
<dbReference type="Pfam" id="PF23768">
    <property type="entry name" value="DUF7167"/>
    <property type="match status" value="1"/>
</dbReference>
<evidence type="ECO:0000313" key="2">
    <source>
        <dbReference type="EMBL" id="MDQ0497313.1"/>
    </source>
</evidence>
<proteinExistence type="predicted"/>